<protein>
    <recommendedName>
        <fullName evidence="12">Transporter</fullName>
    </recommendedName>
</protein>
<feature type="coiled-coil region" evidence="8">
    <location>
        <begin position="472"/>
        <end position="499"/>
    </location>
</feature>
<comment type="similarity">
    <text evidence="2">Belongs to the outer membrane factor (OMF) (TC 1.B.17) family.</text>
</comment>
<dbReference type="GO" id="GO:0015562">
    <property type="term" value="F:efflux transmembrane transporter activity"/>
    <property type="evidence" value="ECO:0007669"/>
    <property type="project" value="InterPro"/>
</dbReference>
<dbReference type="Gene3D" id="1.20.1600.10">
    <property type="entry name" value="Outer membrane efflux proteins (OEP)"/>
    <property type="match status" value="1"/>
</dbReference>
<evidence type="ECO:0000313" key="10">
    <source>
        <dbReference type="EMBL" id="ODA29184.1"/>
    </source>
</evidence>
<evidence type="ECO:0000256" key="9">
    <source>
        <dbReference type="SAM" id="MobiDB-lite"/>
    </source>
</evidence>
<organism evidence="10 11">
    <name type="scientific">Planctopirus hydrillae</name>
    <dbReference type="NCBI Taxonomy" id="1841610"/>
    <lineage>
        <taxon>Bacteria</taxon>
        <taxon>Pseudomonadati</taxon>
        <taxon>Planctomycetota</taxon>
        <taxon>Planctomycetia</taxon>
        <taxon>Planctomycetales</taxon>
        <taxon>Planctomycetaceae</taxon>
        <taxon>Planctopirus</taxon>
    </lineage>
</organism>
<feature type="compositionally biased region" description="Polar residues" evidence="9">
    <location>
        <begin position="614"/>
        <end position="628"/>
    </location>
</feature>
<evidence type="ECO:0000313" key="11">
    <source>
        <dbReference type="Proteomes" id="UP000094828"/>
    </source>
</evidence>
<dbReference type="InterPro" id="IPR003423">
    <property type="entry name" value="OMP_efflux"/>
</dbReference>
<comment type="subcellular location">
    <subcellularLocation>
        <location evidence="1">Cell outer membrane</location>
    </subcellularLocation>
</comment>
<dbReference type="STRING" id="1841610.A6X21_09630"/>
<evidence type="ECO:0000256" key="7">
    <source>
        <dbReference type="ARBA" id="ARBA00023237"/>
    </source>
</evidence>
<dbReference type="Proteomes" id="UP000094828">
    <property type="component" value="Unassembled WGS sequence"/>
</dbReference>
<comment type="caution">
    <text evidence="10">The sequence shown here is derived from an EMBL/GenBank/DDBJ whole genome shotgun (WGS) entry which is preliminary data.</text>
</comment>
<dbReference type="EMBL" id="LYDR01000143">
    <property type="protein sequence ID" value="ODA29184.1"/>
    <property type="molecule type" value="Genomic_DNA"/>
</dbReference>
<evidence type="ECO:0000256" key="8">
    <source>
        <dbReference type="SAM" id="Coils"/>
    </source>
</evidence>
<evidence type="ECO:0000256" key="1">
    <source>
        <dbReference type="ARBA" id="ARBA00004442"/>
    </source>
</evidence>
<dbReference type="GO" id="GO:0015288">
    <property type="term" value="F:porin activity"/>
    <property type="evidence" value="ECO:0007669"/>
    <property type="project" value="TreeGrafter"/>
</dbReference>
<name>A0A1C3E7J5_9PLAN</name>
<evidence type="ECO:0000256" key="6">
    <source>
        <dbReference type="ARBA" id="ARBA00023136"/>
    </source>
</evidence>
<dbReference type="Pfam" id="PF02321">
    <property type="entry name" value="OEP"/>
    <property type="match status" value="1"/>
</dbReference>
<dbReference type="InterPro" id="IPR051906">
    <property type="entry name" value="TolC-like"/>
</dbReference>
<dbReference type="PANTHER" id="PTHR30026:SF23">
    <property type="entry name" value="TO APRF-PUTATIVE OUTER MEMBRANE EFFLUX PROTEIN OR SECRETED ALKALINE PHOSPHATASE-RELATED"/>
    <property type="match status" value="1"/>
</dbReference>
<reference evidence="10 11" key="1">
    <citation type="submission" date="2016-05" db="EMBL/GenBank/DDBJ databases">
        <title>Genomic and physiological characterization of Planctopirus sp. isolated from fresh water lake.</title>
        <authorList>
            <person name="Subhash Y."/>
            <person name="Ramana C."/>
        </authorList>
    </citation>
    <scope>NUCLEOTIDE SEQUENCE [LARGE SCALE GENOMIC DNA]</scope>
    <source>
        <strain evidence="10 11">JC280</strain>
    </source>
</reference>
<dbReference type="GO" id="GO:1990281">
    <property type="term" value="C:efflux pump complex"/>
    <property type="evidence" value="ECO:0007669"/>
    <property type="project" value="TreeGrafter"/>
</dbReference>
<keyword evidence="11" id="KW-1185">Reference proteome</keyword>
<evidence type="ECO:0000256" key="5">
    <source>
        <dbReference type="ARBA" id="ARBA00022692"/>
    </source>
</evidence>
<dbReference type="GO" id="GO:0009279">
    <property type="term" value="C:cell outer membrane"/>
    <property type="evidence" value="ECO:0007669"/>
    <property type="project" value="UniProtKB-SubCell"/>
</dbReference>
<keyword evidence="3" id="KW-0813">Transport</keyword>
<keyword evidence="6" id="KW-0472">Membrane</keyword>
<dbReference type="SUPFAM" id="SSF56954">
    <property type="entry name" value="Outer membrane efflux proteins (OEP)"/>
    <property type="match status" value="1"/>
</dbReference>
<feature type="region of interest" description="Disordered" evidence="9">
    <location>
        <begin position="606"/>
        <end position="645"/>
    </location>
</feature>
<evidence type="ECO:0000256" key="4">
    <source>
        <dbReference type="ARBA" id="ARBA00022452"/>
    </source>
</evidence>
<keyword evidence="8" id="KW-0175">Coiled coil</keyword>
<dbReference type="AlphaFoldDB" id="A0A1C3E7J5"/>
<keyword evidence="7" id="KW-0998">Cell outer membrane</keyword>
<keyword evidence="5" id="KW-0812">Transmembrane</keyword>
<keyword evidence="4" id="KW-1134">Transmembrane beta strand</keyword>
<dbReference type="PANTHER" id="PTHR30026">
    <property type="entry name" value="OUTER MEMBRANE PROTEIN TOLC"/>
    <property type="match status" value="1"/>
</dbReference>
<evidence type="ECO:0000256" key="2">
    <source>
        <dbReference type="ARBA" id="ARBA00007613"/>
    </source>
</evidence>
<evidence type="ECO:0008006" key="12">
    <source>
        <dbReference type="Google" id="ProtNLM"/>
    </source>
</evidence>
<evidence type="ECO:0000256" key="3">
    <source>
        <dbReference type="ARBA" id="ARBA00022448"/>
    </source>
</evidence>
<accession>A0A1C3E7J5</accession>
<gene>
    <name evidence="10" type="ORF">A6X21_09630</name>
</gene>
<proteinExistence type="inferred from homology"/>
<sequence>MQAFVCLLCCIVGCNVFREDPRHINLVAEHYLALAEAAVEAAPVIEAQAPTGSLGKARKLEDLSPDDLQPIALVDVLAIALQYSDVIRNNAQFLSPSNPILTAPQTVPSVFDPAIADDSVNNGVRGTDAAKSDFDPRFSTSLIWSKDELVQNNLFLSGGLAPGNVLVEDGAQYRSRLDQSLLTGGNIALVQDWNYSSNNQPNRLFTSAYTGSLGAEFRQPLLAGAGREFISVAGPPDRGNRGPYAVDQGLIIARINRKISELDFEREVQQFVLDVIQAYWDLDLAHREYIAVRNVERSLRDTTIEVQSKFNAGLAGSADEAQAEDAQFAAEARTQETLSGLLVAEMRLRRLMGLPAQYEKVLHPVDLGPPPEGGWNALDSYTIALSERVELRQQKRQIESLCYQLEAAKSLTKPRLDAVAGYRLNGFGDKLISDDQDDGITTDGFGSAYGTMLRSDQTSWNLGFEYTVPLWLRAERAQVRQYELRLAKARAVLVNQELEINHEIAAAVQDLERFSTVFQTNLKREAAARRRLAATSAEFEAGRLTVDLLLRSEISLADAEIATQRSRAEYAKLLAALRYREGLLLTEMGITLRDPYQNLTQTSLGSIRRPLSGQPASNTDPQVDQTDSLPPLEIPPAPGFSETMP</sequence>